<feature type="transmembrane region" description="Helical" evidence="3">
    <location>
        <begin position="47"/>
        <end position="69"/>
    </location>
</feature>
<keyword evidence="1" id="KW-0175">Coiled coil</keyword>
<dbReference type="AlphaFoldDB" id="S7VER2"/>
<keyword evidence="3" id="KW-1133">Transmembrane helix</keyword>
<protein>
    <submittedName>
        <fullName evidence="4">Uncharacterized protein</fullName>
    </submittedName>
</protein>
<dbReference type="OrthoDB" id="10016307at2"/>
<feature type="coiled-coil region" evidence="1">
    <location>
        <begin position="291"/>
        <end position="318"/>
    </location>
</feature>
<gene>
    <name evidence="4" type="ORF">dsmv_0029</name>
</gene>
<dbReference type="RefSeq" id="WP_020875046.1">
    <property type="nucleotide sequence ID" value="NZ_ATHJ01000061.1"/>
</dbReference>
<dbReference type="EMBL" id="ATHJ01000061">
    <property type="protein sequence ID" value="EPR42948.1"/>
    <property type="molecule type" value="Genomic_DNA"/>
</dbReference>
<feature type="compositionally biased region" description="Basic and acidic residues" evidence="2">
    <location>
        <begin position="20"/>
        <end position="39"/>
    </location>
</feature>
<feature type="coiled-coil region" evidence="1">
    <location>
        <begin position="77"/>
        <end position="111"/>
    </location>
</feature>
<dbReference type="Proteomes" id="UP000014977">
    <property type="component" value="Unassembled WGS sequence"/>
</dbReference>
<evidence type="ECO:0000313" key="5">
    <source>
        <dbReference type="Proteomes" id="UP000014977"/>
    </source>
</evidence>
<feature type="coiled-coil region" evidence="1">
    <location>
        <begin position="221"/>
        <end position="255"/>
    </location>
</feature>
<keyword evidence="5" id="KW-1185">Reference proteome</keyword>
<keyword evidence="3" id="KW-0472">Membrane</keyword>
<evidence type="ECO:0000313" key="4">
    <source>
        <dbReference type="EMBL" id="EPR42948.1"/>
    </source>
</evidence>
<organism evidence="4 5">
    <name type="scientific">Desulfococcus multivorans DSM 2059</name>
    <dbReference type="NCBI Taxonomy" id="1121405"/>
    <lineage>
        <taxon>Bacteria</taxon>
        <taxon>Pseudomonadati</taxon>
        <taxon>Thermodesulfobacteriota</taxon>
        <taxon>Desulfobacteria</taxon>
        <taxon>Desulfobacterales</taxon>
        <taxon>Desulfococcaceae</taxon>
        <taxon>Desulfococcus</taxon>
    </lineage>
</organism>
<sequence length="336" mass="37514">MNQKSSSSGFRLGSDDEGTDPYKEYVHPKPGRRGNEDPRVAKLSRRLTITSLLMPVLVALMVVLGYGLLEKRAAKIRNDDTQTVQTLMAELSELEAASGRLEEQVAETARTQESLNQRMIERETPMNEAFLAFEKMSETLGKVEERLNGIDEKLGRAEVRLQRIDADKANADRVAALEKALEDLKKTDLATRDARLAALEGDIEPVKSDLQRIQGVLSAIEEDRTRDRAELRETVESAKAELGGLSKDYRQLKKDLVDVLSGTIDQKELNRAVQNMEKNYRAEVKGLTRSLDAKDRTLSLLQSQIKNLESRVAALARSRTPLGTPKPGAFIEQNID</sequence>
<evidence type="ECO:0000256" key="2">
    <source>
        <dbReference type="SAM" id="MobiDB-lite"/>
    </source>
</evidence>
<name>S7VER2_DESML</name>
<evidence type="ECO:0000256" key="3">
    <source>
        <dbReference type="SAM" id="Phobius"/>
    </source>
</evidence>
<comment type="caution">
    <text evidence="4">The sequence shown here is derived from an EMBL/GenBank/DDBJ whole genome shotgun (WGS) entry which is preliminary data.</text>
</comment>
<dbReference type="STRING" id="897.B2D07_10240"/>
<feature type="region of interest" description="Disordered" evidence="2">
    <location>
        <begin position="1"/>
        <end position="39"/>
    </location>
</feature>
<keyword evidence="3" id="KW-0812">Transmembrane</keyword>
<evidence type="ECO:0000256" key="1">
    <source>
        <dbReference type="SAM" id="Coils"/>
    </source>
</evidence>
<reference evidence="4 5" key="1">
    <citation type="journal article" date="2013" name="Genome Announc.">
        <title>Draft genome sequences for three mercury-methylating, sulfate-reducing bacteria.</title>
        <authorList>
            <person name="Brown S.D."/>
            <person name="Hurt R.A.Jr."/>
            <person name="Gilmour C.C."/>
            <person name="Elias D.A."/>
        </authorList>
    </citation>
    <scope>NUCLEOTIDE SEQUENCE [LARGE SCALE GENOMIC DNA]</scope>
    <source>
        <strain evidence="4 5">DSM 2059</strain>
    </source>
</reference>
<accession>S7VER2</accession>
<dbReference type="Gene3D" id="1.10.287.1490">
    <property type="match status" value="1"/>
</dbReference>
<proteinExistence type="predicted"/>